<reference evidence="4 5" key="1">
    <citation type="submission" date="2018-08" db="EMBL/GenBank/DDBJ databases">
        <title>Whole Genome Sequence of the Moderate Halophilic Marine Bacterium Marinobacter litoralis Sw-45.</title>
        <authorList>
            <person name="Musa H."/>
        </authorList>
    </citation>
    <scope>NUCLEOTIDE SEQUENCE [LARGE SCALE GENOMIC DNA]</scope>
    <source>
        <strain evidence="4 5">Sw-45</strain>
    </source>
</reference>
<evidence type="ECO:0000256" key="1">
    <source>
        <dbReference type="SAM" id="MobiDB-lite"/>
    </source>
</evidence>
<protein>
    <submittedName>
        <fullName evidence="4">Uncharacterized protein</fullName>
    </submittedName>
</protein>
<proteinExistence type="predicted"/>
<evidence type="ECO:0000313" key="4">
    <source>
        <dbReference type="EMBL" id="RMJ05614.1"/>
    </source>
</evidence>
<feature type="domain" description="SAF" evidence="2">
    <location>
        <begin position="59"/>
        <end position="117"/>
    </location>
</feature>
<dbReference type="InterPro" id="IPR017592">
    <property type="entry name" value="Pilus_assmbl_Flp-typ_CpaB"/>
</dbReference>
<accession>A0A3M2RK58</accession>
<dbReference type="Pfam" id="PF16976">
    <property type="entry name" value="RcpC"/>
    <property type="match status" value="1"/>
</dbReference>
<dbReference type="EMBL" id="QMDL01000001">
    <property type="protein sequence ID" value="RMJ05614.1"/>
    <property type="molecule type" value="Genomic_DNA"/>
</dbReference>
<feature type="compositionally biased region" description="Basic and acidic residues" evidence="1">
    <location>
        <begin position="274"/>
        <end position="295"/>
    </location>
</feature>
<dbReference type="RefSeq" id="WP_114333121.1">
    <property type="nucleotide sequence ID" value="NZ_QMDL01000001.1"/>
</dbReference>
<organism evidence="4 5">
    <name type="scientific">Marinobacter litoralis</name>
    <dbReference type="NCBI Taxonomy" id="187981"/>
    <lineage>
        <taxon>Bacteria</taxon>
        <taxon>Pseudomonadati</taxon>
        <taxon>Pseudomonadota</taxon>
        <taxon>Gammaproteobacteria</taxon>
        <taxon>Pseudomonadales</taxon>
        <taxon>Marinobacteraceae</taxon>
        <taxon>Marinobacter</taxon>
    </lineage>
</organism>
<feature type="domain" description="Flp pilus assembly protein RcpC/CpaB" evidence="3">
    <location>
        <begin position="122"/>
        <end position="227"/>
    </location>
</feature>
<feature type="region of interest" description="Disordered" evidence="1">
    <location>
        <begin position="234"/>
        <end position="258"/>
    </location>
</feature>
<evidence type="ECO:0000259" key="3">
    <source>
        <dbReference type="Pfam" id="PF16976"/>
    </source>
</evidence>
<dbReference type="Pfam" id="PF08666">
    <property type="entry name" value="SAF"/>
    <property type="match status" value="1"/>
</dbReference>
<evidence type="ECO:0000259" key="2">
    <source>
        <dbReference type="Pfam" id="PF08666"/>
    </source>
</evidence>
<comment type="caution">
    <text evidence="4">The sequence shown here is derived from an EMBL/GenBank/DDBJ whole genome shotgun (WGS) entry which is preliminary data.</text>
</comment>
<dbReference type="NCBIfam" id="TIGR03177">
    <property type="entry name" value="pilus_cpaB"/>
    <property type="match status" value="1"/>
</dbReference>
<dbReference type="InterPro" id="IPR031571">
    <property type="entry name" value="RcpC_dom"/>
</dbReference>
<gene>
    <name evidence="4" type="ORF">DOQ08_00284</name>
</gene>
<dbReference type="OrthoDB" id="2037472at2"/>
<evidence type="ECO:0000313" key="5">
    <source>
        <dbReference type="Proteomes" id="UP000265903"/>
    </source>
</evidence>
<dbReference type="Proteomes" id="UP000265903">
    <property type="component" value="Unassembled WGS sequence"/>
</dbReference>
<dbReference type="AlphaFoldDB" id="A0A3M2RK58"/>
<sequence length="313" mass="33364">MRAKFVSALPALLLASAAVVLAIVGLVRYNQEQPEVAASIESSHTASSESDEPSLPTYRYFFALEDIEAGTELAPELFAEVETTVQLPGILTANDAPFGETTTTALRAGNPLGQSTLESASTLQTILDEGMRAVAFEFNPISSIGGLLQPGDVVDVVATFRGDSQDGPSSSIILREIEVLAVKGVTDPAQLTSEDERRRNATMVLAVPDKQVGRLALAASEASLKFVATSHGGSVIASQPENPEAGETKPSMKTNDAQEEVVFLADIRPLSPEAKARKAEEKQARKKQAQKEEPPGLKVQVFEGSETRTVYVR</sequence>
<feature type="region of interest" description="Disordered" evidence="1">
    <location>
        <begin position="271"/>
        <end position="313"/>
    </location>
</feature>
<name>A0A3M2RK58_9GAMM</name>
<dbReference type="InterPro" id="IPR013974">
    <property type="entry name" value="SAF"/>
</dbReference>
<keyword evidence="5" id="KW-1185">Reference proteome</keyword>